<dbReference type="EMBL" id="GDQN01001920">
    <property type="protein sequence ID" value="JAT89134.1"/>
    <property type="molecule type" value="Transcribed_RNA"/>
</dbReference>
<accession>A0A1E1WQ80</accession>
<organism evidence="2">
    <name type="scientific">Pectinophora gossypiella</name>
    <name type="common">Cotton pink bollworm</name>
    <name type="synonym">Depressaria gossypiella</name>
    <dbReference type="NCBI Taxonomy" id="13191"/>
    <lineage>
        <taxon>Eukaryota</taxon>
        <taxon>Metazoa</taxon>
        <taxon>Ecdysozoa</taxon>
        <taxon>Arthropoda</taxon>
        <taxon>Hexapoda</taxon>
        <taxon>Insecta</taxon>
        <taxon>Pterygota</taxon>
        <taxon>Neoptera</taxon>
        <taxon>Endopterygota</taxon>
        <taxon>Lepidoptera</taxon>
        <taxon>Glossata</taxon>
        <taxon>Ditrysia</taxon>
        <taxon>Gelechioidea</taxon>
        <taxon>Gelechiidae</taxon>
        <taxon>Apatetrinae</taxon>
        <taxon>Pectinophora</taxon>
    </lineage>
</organism>
<feature type="transmembrane region" description="Helical" evidence="1">
    <location>
        <begin position="6"/>
        <end position="25"/>
    </location>
</feature>
<keyword evidence="1" id="KW-0472">Membrane</keyword>
<proteinExistence type="predicted"/>
<evidence type="ECO:0000256" key="1">
    <source>
        <dbReference type="SAM" id="Phobius"/>
    </source>
</evidence>
<dbReference type="AlphaFoldDB" id="A0A1E1WQ80"/>
<keyword evidence="1" id="KW-0812">Transmembrane</keyword>
<evidence type="ECO:0000313" key="2">
    <source>
        <dbReference type="EMBL" id="JAT89134.1"/>
    </source>
</evidence>
<sequence length="126" mass="13488">MTTNTIICLFCVEMVFIVFIVPNGGHRGAVRRHEGVRAALHVGAGAAALARAATPAAPAPPHHALQVPGRSAKAAQLPQGAAQNYGCQTRGWDLIMQYAPTRPLEVSTRDARLRSDFILFSKTDSQ</sequence>
<keyword evidence="1" id="KW-1133">Transmembrane helix</keyword>
<protein>
    <submittedName>
        <fullName evidence="2">Uncharacterized protein</fullName>
    </submittedName>
</protein>
<name>A0A1E1WQ80_PECGO</name>
<gene>
    <name evidence="2" type="ORF">g.6343</name>
</gene>
<reference evidence="2" key="1">
    <citation type="submission" date="2015-09" db="EMBL/GenBank/DDBJ databases">
        <title>De novo assembly of Pectinophora gossypiella (Pink Bollworm) gut transcriptome.</title>
        <authorList>
            <person name="Tassone E.E."/>
        </authorList>
    </citation>
    <scope>NUCLEOTIDE SEQUENCE</scope>
</reference>